<dbReference type="KEGG" id="apb:SAR116_1859"/>
<evidence type="ECO:0000256" key="1">
    <source>
        <dbReference type="SAM" id="Phobius"/>
    </source>
</evidence>
<keyword evidence="1" id="KW-0472">Membrane</keyword>
<evidence type="ECO:0000259" key="2">
    <source>
        <dbReference type="PROSITE" id="PS51549"/>
    </source>
</evidence>
<proteinExistence type="predicted"/>
<dbReference type="AlphaFoldDB" id="D5BMQ9"/>
<keyword evidence="1" id="KW-0812">Transmembrane</keyword>
<sequence>MFTTLLNIARRHIIWFGAFKFVAGLAVGFMLGIYFLPILTAEQGLDEQSLAARQNSAERVGVFRRDLAGSDGFHWGEGQIMVNDTHIWLDGEIAPGPDYRLYLTPSFVETKADFLAIKDQSVMVSPIKAYKNFSVDIPAGITARSYPAVLIWCEAFGAFITAAQLE</sequence>
<protein>
    <submittedName>
        <fullName evidence="3">Hypothetical membrane associated protein</fullName>
    </submittedName>
</protein>
<feature type="transmembrane region" description="Helical" evidence="1">
    <location>
        <begin position="12"/>
        <end position="36"/>
    </location>
</feature>
<dbReference type="STRING" id="488538.SAR116_1859"/>
<name>D5BMQ9_PUNMI</name>
<evidence type="ECO:0000313" key="4">
    <source>
        <dbReference type="Proteomes" id="UP000007460"/>
    </source>
</evidence>
<dbReference type="RefSeq" id="WP_013046729.1">
    <property type="nucleotide sequence ID" value="NC_014010.1"/>
</dbReference>
<dbReference type="EMBL" id="CP001751">
    <property type="protein sequence ID" value="ADE40102.1"/>
    <property type="molecule type" value="Genomic_DNA"/>
</dbReference>
<dbReference type="Pfam" id="PF10517">
    <property type="entry name" value="DM13"/>
    <property type="match status" value="1"/>
</dbReference>
<dbReference type="HOGENOM" id="CLU_117522_0_0_5"/>
<evidence type="ECO:0000313" key="3">
    <source>
        <dbReference type="EMBL" id="ADE40102.1"/>
    </source>
</evidence>
<dbReference type="InterPro" id="IPR019545">
    <property type="entry name" value="DM13_domain"/>
</dbReference>
<reference evidence="3 4" key="1">
    <citation type="journal article" date="2010" name="J. Bacteriol.">
        <title>Complete genome sequence of "Candidatus Puniceispirillum marinum" IMCC1322, a representative of the SAR116 clade in the Alphaproteobacteria.</title>
        <authorList>
            <person name="Oh H.M."/>
            <person name="Kwon K.K."/>
            <person name="Kang I."/>
            <person name="Kang S.G."/>
            <person name="Lee J.H."/>
            <person name="Kim S.J."/>
            <person name="Cho J.C."/>
        </authorList>
    </citation>
    <scope>NUCLEOTIDE SEQUENCE [LARGE SCALE GENOMIC DNA]</scope>
    <source>
        <strain evidence="3 4">IMCC1322</strain>
    </source>
</reference>
<accession>D5BMQ9</accession>
<keyword evidence="1" id="KW-1133">Transmembrane helix</keyword>
<organism evidence="3 4">
    <name type="scientific">Puniceispirillum marinum (strain IMCC1322)</name>
    <dbReference type="NCBI Taxonomy" id="488538"/>
    <lineage>
        <taxon>Bacteria</taxon>
        <taxon>Pseudomonadati</taxon>
        <taxon>Pseudomonadota</taxon>
        <taxon>Alphaproteobacteria</taxon>
        <taxon>Candidatus Puniceispirillales</taxon>
        <taxon>Candidatus Puniceispirillaceae</taxon>
        <taxon>Candidatus Puniceispirillum</taxon>
    </lineage>
</organism>
<gene>
    <name evidence="3" type="ordered locus">SAR116_1859</name>
</gene>
<dbReference type="eggNOG" id="ENOG5032QUS">
    <property type="taxonomic scope" value="Bacteria"/>
</dbReference>
<feature type="domain" description="DM13" evidence="2">
    <location>
        <begin position="61"/>
        <end position="166"/>
    </location>
</feature>
<keyword evidence="4" id="KW-1185">Reference proteome</keyword>
<dbReference type="OrthoDB" id="6106486at2"/>
<dbReference type="Proteomes" id="UP000007460">
    <property type="component" value="Chromosome"/>
</dbReference>
<dbReference type="PROSITE" id="PS51549">
    <property type="entry name" value="DM13"/>
    <property type="match status" value="1"/>
</dbReference>